<evidence type="ECO:0000313" key="2">
    <source>
        <dbReference type="EMBL" id="KAK7195894.1"/>
    </source>
</evidence>
<name>A0AAW0EQA5_9TRYP</name>
<evidence type="ECO:0000256" key="1">
    <source>
        <dbReference type="SAM" id="Coils"/>
    </source>
</evidence>
<organism evidence="2 3">
    <name type="scientific">Novymonas esmeraldas</name>
    <dbReference type="NCBI Taxonomy" id="1808958"/>
    <lineage>
        <taxon>Eukaryota</taxon>
        <taxon>Discoba</taxon>
        <taxon>Euglenozoa</taxon>
        <taxon>Kinetoplastea</taxon>
        <taxon>Metakinetoplastina</taxon>
        <taxon>Trypanosomatida</taxon>
        <taxon>Trypanosomatidae</taxon>
        <taxon>Novymonas</taxon>
    </lineage>
</organism>
<dbReference type="AlphaFoldDB" id="A0AAW0EQA5"/>
<protein>
    <submittedName>
        <fullName evidence="2">Uncharacterized protein</fullName>
    </submittedName>
</protein>
<accession>A0AAW0EQA5</accession>
<comment type="caution">
    <text evidence="2">The sequence shown here is derived from an EMBL/GenBank/DDBJ whole genome shotgun (WGS) entry which is preliminary data.</text>
</comment>
<gene>
    <name evidence="2" type="ORF">NESM_000522100</name>
</gene>
<evidence type="ECO:0000313" key="3">
    <source>
        <dbReference type="Proteomes" id="UP001430356"/>
    </source>
</evidence>
<keyword evidence="1" id="KW-0175">Coiled coil</keyword>
<dbReference type="Proteomes" id="UP001430356">
    <property type="component" value="Unassembled WGS sequence"/>
</dbReference>
<feature type="coiled-coil region" evidence="1">
    <location>
        <begin position="29"/>
        <end position="77"/>
    </location>
</feature>
<dbReference type="EMBL" id="JAECZO010000064">
    <property type="protein sequence ID" value="KAK7195894.1"/>
    <property type="molecule type" value="Genomic_DNA"/>
</dbReference>
<sequence>MSAAPQAALRREAVRQLEALPSDVLSGMVEDAQAQLQAERSALSREQAELHQVERRLAKAEKTLSDVEKRRVQHRRQVSSAADAAARTAQLLRIAKRRGHEYTEAIARVAAEVRQLRSGACDDTASPASLSIISATEENAPSANSSILPHDTTCPTADVIDPPTPSQGVSPAVAASRAANERQQRSVFVHALEHRVARVERENRVLRSSIDVLNRGDASSAKLFHELEARSSR</sequence>
<proteinExistence type="predicted"/>
<keyword evidence="3" id="KW-1185">Reference proteome</keyword>
<reference evidence="2 3" key="1">
    <citation type="journal article" date="2021" name="MBio">
        <title>A New Model Trypanosomatid, Novymonas esmeraldas: Genomic Perception of Its 'Candidatus Pandoraea novymonadis' Endosymbiont.</title>
        <authorList>
            <person name="Zakharova A."/>
            <person name="Saura A."/>
            <person name="Butenko A."/>
            <person name="Podesvova L."/>
            <person name="Warmusova S."/>
            <person name="Kostygov A.Y."/>
            <person name="Nenarokova A."/>
            <person name="Lukes J."/>
            <person name="Opperdoes F.R."/>
            <person name="Yurchenko V."/>
        </authorList>
    </citation>
    <scope>NUCLEOTIDE SEQUENCE [LARGE SCALE GENOMIC DNA]</scope>
    <source>
        <strain evidence="2 3">E262AT.01</strain>
    </source>
</reference>